<evidence type="ECO:0000313" key="3">
    <source>
        <dbReference type="Proteomes" id="UP001321749"/>
    </source>
</evidence>
<dbReference type="AlphaFoldDB" id="A0AAV9HZ28"/>
<evidence type="ECO:0000256" key="1">
    <source>
        <dbReference type="SAM" id="SignalP"/>
    </source>
</evidence>
<keyword evidence="1" id="KW-0732">Signal</keyword>
<sequence>MRAYTLLINMISVFVGHCSLGLGTPPTSNSGKLFVPARRSAQPSALAEAAPCHMVNNEIWSSIRSAQPEMDGQTPSRRASVFSGTNCDGQQAASADITKNKPARSCRLYWKC</sequence>
<organism evidence="2 3">
    <name type="scientific">Cladorrhinum samala</name>
    <dbReference type="NCBI Taxonomy" id="585594"/>
    <lineage>
        <taxon>Eukaryota</taxon>
        <taxon>Fungi</taxon>
        <taxon>Dikarya</taxon>
        <taxon>Ascomycota</taxon>
        <taxon>Pezizomycotina</taxon>
        <taxon>Sordariomycetes</taxon>
        <taxon>Sordariomycetidae</taxon>
        <taxon>Sordariales</taxon>
        <taxon>Podosporaceae</taxon>
        <taxon>Cladorrhinum</taxon>
    </lineage>
</organism>
<evidence type="ECO:0000313" key="2">
    <source>
        <dbReference type="EMBL" id="KAK4466144.1"/>
    </source>
</evidence>
<gene>
    <name evidence="2" type="ORF">QBC42DRAFT_248042</name>
</gene>
<reference evidence="2" key="1">
    <citation type="journal article" date="2023" name="Mol. Phylogenet. Evol.">
        <title>Genome-scale phylogeny and comparative genomics of the fungal order Sordariales.</title>
        <authorList>
            <person name="Hensen N."/>
            <person name="Bonometti L."/>
            <person name="Westerberg I."/>
            <person name="Brannstrom I.O."/>
            <person name="Guillou S."/>
            <person name="Cros-Aarteil S."/>
            <person name="Calhoun S."/>
            <person name="Haridas S."/>
            <person name="Kuo A."/>
            <person name="Mondo S."/>
            <person name="Pangilinan J."/>
            <person name="Riley R."/>
            <person name="LaButti K."/>
            <person name="Andreopoulos B."/>
            <person name="Lipzen A."/>
            <person name="Chen C."/>
            <person name="Yan M."/>
            <person name="Daum C."/>
            <person name="Ng V."/>
            <person name="Clum A."/>
            <person name="Steindorff A."/>
            <person name="Ohm R.A."/>
            <person name="Martin F."/>
            <person name="Silar P."/>
            <person name="Natvig D.O."/>
            <person name="Lalanne C."/>
            <person name="Gautier V."/>
            <person name="Ament-Velasquez S.L."/>
            <person name="Kruys A."/>
            <person name="Hutchinson M.I."/>
            <person name="Powell A.J."/>
            <person name="Barry K."/>
            <person name="Miller A.N."/>
            <person name="Grigoriev I.V."/>
            <person name="Debuchy R."/>
            <person name="Gladieux P."/>
            <person name="Hiltunen Thoren M."/>
            <person name="Johannesson H."/>
        </authorList>
    </citation>
    <scope>NUCLEOTIDE SEQUENCE</scope>
    <source>
        <strain evidence="2">PSN324</strain>
    </source>
</reference>
<comment type="caution">
    <text evidence="2">The sequence shown here is derived from an EMBL/GenBank/DDBJ whole genome shotgun (WGS) entry which is preliminary data.</text>
</comment>
<keyword evidence="3" id="KW-1185">Reference proteome</keyword>
<feature type="chain" id="PRO_5043843970" description="Secreted protein" evidence="1">
    <location>
        <begin position="24"/>
        <end position="112"/>
    </location>
</feature>
<dbReference type="Proteomes" id="UP001321749">
    <property type="component" value="Unassembled WGS sequence"/>
</dbReference>
<feature type="signal peptide" evidence="1">
    <location>
        <begin position="1"/>
        <end position="23"/>
    </location>
</feature>
<proteinExistence type="predicted"/>
<reference evidence="2" key="2">
    <citation type="submission" date="2023-06" db="EMBL/GenBank/DDBJ databases">
        <authorList>
            <consortium name="Lawrence Berkeley National Laboratory"/>
            <person name="Mondo S.J."/>
            <person name="Hensen N."/>
            <person name="Bonometti L."/>
            <person name="Westerberg I."/>
            <person name="Brannstrom I.O."/>
            <person name="Guillou S."/>
            <person name="Cros-Aarteil S."/>
            <person name="Calhoun S."/>
            <person name="Haridas S."/>
            <person name="Kuo A."/>
            <person name="Pangilinan J."/>
            <person name="Riley R."/>
            <person name="Labutti K."/>
            <person name="Andreopoulos B."/>
            <person name="Lipzen A."/>
            <person name="Chen C."/>
            <person name="Yanf M."/>
            <person name="Daum C."/>
            <person name="Ng V."/>
            <person name="Clum A."/>
            <person name="Steindorff A."/>
            <person name="Ohm R."/>
            <person name="Martin F."/>
            <person name="Silar P."/>
            <person name="Natvig D."/>
            <person name="Lalanne C."/>
            <person name="Gautier V."/>
            <person name="Ament-Velasquez S.L."/>
            <person name="Kruys A."/>
            <person name="Hutchinson M.I."/>
            <person name="Powell A.J."/>
            <person name="Barry K."/>
            <person name="Miller A.N."/>
            <person name="Grigoriev I.V."/>
            <person name="Debuchy R."/>
            <person name="Gladieux P."/>
            <person name="Thoren M.H."/>
            <person name="Johannesson H."/>
        </authorList>
    </citation>
    <scope>NUCLEOTIDE SEQUENCE</scope>
    <source>
        <strain evidence="2">PSN324</strain>
    </source>
</reference>
<dbReference type="EMBL" id="MU864934">
    <property type="protein sequence ID" value="KAK4466144.1"/>
    <property type="molecule type" value="Genomic_DNA"/>
</dbReference>
<protein>
    <recommendedName>
        <fullName evidence="4">Secreted protein</fullName>
    </recommendedName>
</protein>
<accession>A0AAV9HZ28</accession>
<evidence type="ECO:0008006" key="4">
    <source>
        <dbReference type="Google" id="ProtNLM"/>
    </source>
</evidence>
<name>A0AAV9HZ28_9PEZI</name>